<dbReference type="InterPro" id="IPR004821">
    <property type="entry name" value="Cyt_trans-like"/>
</dbReference>
<name>A0A6J4IQC9_9BACT</name>
<keyword evidence="6 10" id="KW-0547">Nucleotide-binding</keyword>
<evidence type="ECO:0000256" key="1">
    <source>
        <dbReference type="ARBA" id="ARBA00002324"/>
    </source>
</evidence>
<evidence type="ECO:0000256" key="4">
    <source>
        <dbReference type="ARBA" id="ARBA00022679"/>
    </source>
</evidence>
<keyword evidence="5 10" id="KW-0548">Nucleotidyltransferase</keyword>
<dbReference type="EMBL" id="CADCTO010000299">
    <property type="protein sequence ID" value="CAA9258944.1"/>
    <property type="molecule type" value="Genomic_DNA"/>
</dbReference>
<dbReference type="NCBIfam" id="TIGR00482">
    <property type="entry name" value="nicotinate (nicotinamide) nucleotide adenylyltransferase"/>
    <property type="match status" value="1"/>
</dbReference>
<protein>
    <recommendedName>
        <fullName evidence="10">Probable nicotinate-nucleotide adenylyltransferase</fullName>
        <ecNumber evidence="10">2.7.7.18</ecNumber>
    </recommendedName>
    <alternativeName>
        <fullName evidence="10">Deamido-NAD(+) diphosphorylase</fullName>
    </alternativeName>
    <alternativeName>
        <fullName evidence="10">Deamido-NAD(+) pyrophosphorylase</fullName>
    </alternativeName>
    <alternativeName>
        <fullName evidence="10">Nicotinate mononucleotide adenylyltransferase</fullName>
        <shortName evidence="10">NaMN adenylyltransferase</shortName>
    </alternativeName>
</protein>
<dbReference type="UniPathway" id="UPA00253">
    <property type="reaction ID" value="UER00332"/>
</dbReference>
<dbReference type="GO" id="GO:0009435">
    <property type="term" value="P:NAD+ biosynthetic process"/>
    <property type="evidence" value="ECO:0007669"/>
    <property type="project" value="UniProtKB-UniRule"/>
</dbReference>
<evidence type="ECO:0000256" key="3">
    <source>
        <dbReference type="ARBA" id="ARBA00022642"/>
    </source>
</evidence>
<evidence type="ECO:0000313" key="12">
    <source>
        <dbReference type="EMBL" id="CAA9258944.1"/>
    </source>
</evidence>
<dbReference type="InterPro" id="IPR005248">
    <property type="entry name" value="NadD/NMNAT"/>
</dbReference>
<evidence type="ECO:0000256" key="5">
    <source>
        <dbReference type="ARBA" id="ARBA00022695"/>
    </source>
</evidence>
<comment type="pathway">
    <text evidence="2 10">Cofactor biosynthesis; NAD(+) biosynthesis; deamido-NAD(+) from nicotinate D-ribonucleotide: step 1/1.</text>
</comment>
<dbReference type="Pfam" id="PF01467">
    <property type="entry name" value="CTP_transf_like"/>
    <property type="match status" value="1"/>
</dbReference>
<dbReference type="NCBIfam" id="TIGR00125">
    <property type="entry name" value="cyt_tran_rel"/>
    <property type="match status" value="1"/>
</dbReference>
<dbReference type="InterPro" id="IPR014729">
    <property type="entry name" value="Rossmann-like_a/b/a_fold"/>
</dbReference>
<evidence type="ECO:0000256" key="2">
    <source>
        <dbReference type="ARBA" id="ARBA00005019"/>
    </source>
</evidence>
<evidence type="ECO:0000259" key="11">
    <source>
        <dbReference type="Pfam" id="PF01467"/>
    </source>
</evidence>
<sequence>MRIGIFGGTFDPIHLGHLRLAEETREQLQLDRVLFVPNNVSPFKDEAMVTPGERRIEMIWRAVADNPHFEVSAVEVRRPGPSYAIDTLRALRAECPVGDFFFLTGTDAVRDLAGWREPEALMREARFVAACRPGTEPDEVRNALPPHWAERVTFIAMPGLDISATDLRARVRARRSITYLVPRAVEEYILANGLYSDRAPQEDIS</sequence>
<keyword evidence="7 10" id="KW-0067">ATP-binding</keyword>
<dbReference type="AlphaFoldDB" id="A0A6J4IQC9"/>
<reference evidence="12" key="1">
    <citation type="submission" date="2020-02" db="EMBL/GenBank/DDBJ databases">
        <authorList>
            <person name="Meier V. D."/>
        </authorList>
    </citation>
    <scope>NUCLEOTIDE SEQUENCE</scope>
    <source>
        <strain evidence="12">AVDCRST_MAG63</strain>
    </source>
</reference>
<keyword evidence="4 10" id="KW-0808">Transferase</keyword>
<evidence type="ECO:0000256" key="6">
    <source>
        <dbReference type="ARBA" id="ARBA00022741"/>
    </source>
</evidence>
<dbReference type="HAMAP" id="MF_00244">
    <property type="entry name" value="NaMN_adenylyltr"/>
    <property type="match status" value="1"/>
</dbReference>
<proteinExistence type="inferred from homology"/>
<organism evidence="12">
    <name type="scientific">uncultured Armatimonadetes bacterium</name>
    <dbReference type="NCBI Taxonomy" id="157466"/>
    <lineage>
        <taxon>Bacteria</taxon>
        <taxon>Bacillati</taxon>
        <taxon>Armatimonadota</taxon>
        <taxon>environmental samples</taxon>
    </lineage>
</organism>
<comment type="function">
    <text evidence="1 10">Catalyzes the reversible adenylation of nicotinate mononucleotide (NaMN) to nicotinic acid adenine dinucleotide (NaAD).</text>
</comment>
<gene>
    <name evidence="10" type="primary">nadD</name>
    <name evidence="12" type="ORF">AVDCRST_MAG63-2396</name>
</gene>
<dbReference type="SUPFAM" id="SSF52374">
    <property type="entry name" value="Nucleotidylyl transferase"/>
    <property type="match status" value="1"/>
</dbReference>
<dbReference type="NCBIfam" id="NF000840">
    <property type="entry name" value="PRK00071.1-3"/>
    <property type="match status" value="1"/>
</dbReference>
<keyword evidence="3 10" id="KW-0662">Pyridine nucleotide biosynthesis</keyword>
<feature type="domain" description="Cytidyltransferase-like" evidence="11">
    <location>
        <begin position="5"/>
        <end position="170"/>
    </location>
</feature>
<dbReference type="EC" id="2.7.7.18" evidence="10"/>
<dbReference type="GO" id="GO:0004515">
    <property type="term" value="F:nicotinate-nucleotide adenylyltransferase activity"/>
    <property type="evidence" value="ECO:0007669"/>
    <property type="project" value="UniProtKB-UniRule"/>
</dbReference>
<evidence type="ECO:0000256" key="8">
    <source>
        <dbReference type="ARBA" id="ARBA00023027"/>
    </source>
</evidence>
<comment type="similarity">
    <text evidence="10">Belongs to the NadD family.</text>
</comment>
<dbReference type="CDD" id="cd02165">
    <property type="entry name" value="NMNAT"/>
    <property type="match status" value="1"/>
</dbReference>
<accession>A0A6J4IQC9</accession>
<dbReference type="GO" id="GO:0005524">
    <property type="term" value="F:ATP binding"/>
    <property type="evidence" value="ECO:0007669"/>
    <property type="project" value="UniProtKB-KW"/>
</dbReference>
<dbReference type="PANTHER" id="PTHR39321">
    <property type="entry name" value="NICOTINATE-NUCLEOTIDE ADENYLYLTRANSFERASE-RELATED"/>
    <property type="match status" value="1"/>
</dbReference>
<comment type="catalytic activity">
    <reaction evidence="9 10">
        <text>nicotinate beta-D-ribonucleotide + ATP + H(+) = deamido-NAD(+) + diphosphate</text>
        <dbReference type="Rhea" id="RHEA:22860"/>
        <dbReference type="ChEBI" id="CHEBI:15378"/>
        <dbReference type="ChEBI" id="CHEBI:30616"/>
        <dbReference type="ChEBI" id="CHEBI:33019"/>
        <dbReference type="ChEBI" id="CHEBI:57502"/>
        <dbReference type="ChEBI" id="CHEBI:58437"/>
        <dbReference type="EC" id="2.7.7.18"/>
    </reaction>
</comment>
<evidence type="ECO:0000256" key="9">
    <source>
        <dbReference type="ARBA" id="ARBA00048721"/>
    </source>
</evidence>
<dbReference type="Gene3D" id="3.40.50.620">
    <property type="entry name" value="HUPs"/>
    <property type="match status" value="1"/>
</dbReference>
<dbReference type="PANTHER" id="PTHR39321:SF3">
    <property type="entry name" value="PHOSPHOPANTETHEINE ADENYLYLTRANSFERASE"/>
    <property type="match status" value="1"/>
</dbReference>
<evidence type="ECO:0000256" key="7">
    <source>
        <dbReference type="ARBA" id="ARBA00022840"/>
    </source>
</evidence>
<evidence type="ECO:0000256" key="10">
    <source>
        <dbReference type="HAMAP-Rule" id="MF_00244"/>
    </source>
</evidence>
<keyword evidence="8 10" id="KW-0520">NAD</keyword>